<name>A0A1Y2HSH3_9FUNG</name>
<reference evidence="1 2" key="1">
    <citation type="submission" date="2016-07" db="EMBL/GenBank/DDBJ databases">
        <title>Pervasive Adenine N6-methylation of Active Genes in Fungi.</title>
        <authorList>
            <consortium name="DOE Joint Genome Institute"/>
            <person name="Mondo S.J."/>
            <person name="Dannebaum R.O."/>
            <person name="Kuo R.C."/>
            <person name="Labutti K."/>
            <person name="Haridas S."/>
            <person name="Kuo A."/>
            <person name="Salamov A."/>
            <person name="Ahrendt S.R."/>
            <person name="Lipzen A."/>
            <person name="Sullivan W."/>
            <person name="Andreopoulos W.B."/>
            <person name="Clum A."/>
            <person name="Lindquist E."/>
            <person name="Daum C."/>
            <person name="Ramamoorthy G.K."/>
            <person name="Gryganskyi A."/>
            <person name="Culley D."/>
            <person name="Magnuson J.K."/>
            <person name="James T.Y."/>
            <person name="O'Malley M.A."/>
            <person name="Stajich J.E."/>
            <person name="Spatafora J.W."/>
            <person name="Visel A."/>
            <person name="Grigoriev I.V."/>
        </authorList>
    </citation>
    <scope>NUCLEOTIDE SEQUENCE [LARGE SCALE GENOMIC DNA]</scope>
    <source>
        <strain evidence="1 2">PL171</strain>
    </source>
</reference>
<evidence type="ECO:0000313" key="2">
    <source>
        <dbReference type="Proteomes" id="UP000193411"/>
    </source>
</evidence>
<gene>
    <name evidence="1" type="ORF">BCR44DRAFT_1430412</name>
</gene>
<evidence type="ECO:0000313" key="1">
    <source>
        <dbReference type="EMBL" id="ORZ37535.1"/>
    </source>
</evidence>
<organism evidence="1 2">
    <name type="scientific">Catenaria anguillulae PL171</name>
    <dbReference type="NCBI Taxonomy" id="765915"/>
    <lineage>
        <taxon>Eukaryota</taxon>
        <taxon>Fungi</taxon>
        <taxon>Fungi incertae sedis</taxon>
        <taxon>Blastocladiomycota</taxon>
        <taxon>Blastocladiomycetes</taxon>
        <taxon>Blastocladiales</taxon>
        <taxon>Catenariaceae</taxon>
        <taxon>Catenaria</taxon>
    </lineage>
</organism>
<dbReference type="AlphaFoldDB" id="A0A1Y2HSH3"/>
<keyword evidence="2" id="KW-1185">Reference proteome</keyword>
<dbReference type="EMBL" id="MCFL01000012">
    <property type="protein sequence ID" value="ORZ37535.1"/>
    <property type="molecule type" value="Genomic_DNA"/>
</dbReference>
<protein>
    <submittedName>
        <fullName evidence="1">Uncharacterized protein</fullName>
    </submittedName>
</protein>
<dbReference type="Proteomes" id="UP000193411">
    <property type="component" value="Unassembled WGS sequence"/>
</dbReference>
<comment type="caution">
    <text evidence="1">The sequence shown here is derived from an EMBL/GenBank/DDBJ whole genome shotgun (WGS) entry which is preliminary data.</text>
</comment>
<sequence>MWNEGLALLYVYGPELARHARASQDSMYPFNRFSVVHPADGRVSFKPCVSWNCPLPACGDAAVFQIMYSPALPSSTHRNCALPHIACPLCACPFHHVALRPKSVVCLKEQMTEANAQIACRQALKRHVNLIGYTNAVQDANGSHVYRYRCPTAADAALEHVPAPTDPEPAPVPLDQPRMRIC</sequence>
<proteinExistence type="predicted"/>
<accession>A0A1Y2HSH3</accession>